<keyword evidence="5" id="KW-0378">Hydrolase</keyword>
<evidence type="ECO:0000313" key="5">
    <source>
        <dbReference type="EMBL" id="MDN3574595.1"/>
    </source>
</evidence>
<dbReference type="EMBL" id="JAUFPT010000107">
    <property type="protein sequence ID" value="MDN3574595.1"/>
    <property type="molecule type" value="Genomic_DNA"/>
</dbReference>
<accession>A0ABT8AYT2</accession>
<evidence type="ECO:0000259" key="4">
    <source>
        <dbReference type="Pfam" id="PF01557"/>
    </source>
</evidence>
<dbReference type="RefSeq" id="WP_238286254.1">
    <property type="nucleotide sequence ID" value="NZ_BPQS01000005.1"/>
</dbReference>
<dbReference type="PANTHER" id="PTHR42796">
    <property type="entry name" value="FUMARYLACETOACETATE HYDROLASE DOMAIN-CONTAINING PROTEIN 2A-RELATED"/>
    <property type="match status" value="1"/>
</dbReference>
<evidence type="ECO:0000313" key="6">
    <source>
        <dbReference type="Proteomes" id="UP001244297"/>
    </source>
</evidence>
<feature type="domain" description="Fumarylacetoacetase-like C-terminal" evidence="4">
    <location>
        <begin position="133"/>
        <end position="342"/>
    </location>
</feature>
<dbReference type="Proteomes" id="UP001244297">
    <property type="component" value="Unassembled WGS sequence"/>
</dbReference>
<protein>
    <submittedName>
        <fullName evidence="5">Fumarylacetoacetate hydrolase family protein</fullName>
    </submittedName>
</protein>
<organism evidence="5 6">
    <name type="scientific">Methylobacterium longum</name>
    <dbReference type="NCBI Taxonomy" id="767694"/>
    <lineage>
        <taxon>Bacteria</taxon>
        <taxon>Pseudomonadati</taxon>
        <taxon>Pseudomonadota</taxon>
        <taxon>Alphaproteobacteria</taxon>
        <taxon>Hyphomicrobiales</taxon>
        <taxon>Methylobacteriaceae</taxon>
        <taxon>Methylobacterium</taxon>
    </lineage>
</organism>
<sequence length="343" mass="37082">MGNRREFLTATAAGLAAAATPVRAADERTTAPGPGKPGAPAPFGMPRDMTLINMRRGDGYTLGVKMKDGVLDVAAAGSGLGMPAPTDMDDLLQNGRGPALRALIDAVEAAPDGRFLLAEPGIAYGPVVTRPEKIIMMGFNYRHHAEETGTPIPKDPPLFNKYNNALNHHGGTITLPTQAAREFDYETELVMVFGRECRNVSEADALDYVAGYCTGNDFSARDLQTLTSQFMIGKTSDGFAPLGPYLVTSDRVKDPNDLTLKTLVNGQVRQDWNTSDMIFNCRQLISFASKVMTIKPGDIFYTGTPQGVIFGEKIPRQDRAWLKPGDEVVSELEGLGALRFKLV</sequence>
<dbReference type="Gene3D" id="3.90.850.10">
    <property type="entry name" value="Fumarylacetoacetase-like, C-terminal domain"/>
    <property type="match status" value="1"/>
</dbReference>
<comment type="similarity">
    <text evidence="1">Belongs to the FAH family.</text>
</comment>
<keyword evidence="6" id="KW-1185">Reference proteome</keyword>
<feature type="region of interest" description="Disordered" evidence="3">
    <location>
        <begin position="18"/>
        <end position="46"/>
    </location>
</feature>
<evidence type="ECO:0000256" key="1">
    <source>
        <dbReference type="ARBA" id="ARBA00010211"/>
    </source>
</evidence>
<dbReference type="InterPro" id="IPR011234">
    <property type="entry name" value="Fumarylacetoacetase-like_C"/>
</dbReference>
<evidence type="ECO:0000256" key="3">
    <source>
        <dbReference type="SAM" id="MobiDB-lite"/>
    </source>
</evidence>
<evidence type="ECO:0000256" key="2">
    <source>
        <dbReference type="ARBA" id="ARBA00022723"/>
    </source>
</evidence>
<dbReference type="SUPFAM" id="SSF56529">
    <property type="entry name" value="FAH"/>
    <property type="match status" value="1"/>
</dbReference>
<dbReference type="InterPro" id="IPR036663">
    <property type="entry name" value="Fumarylacetoacetase_C_sf"/>
</dbReference>
<comment type="caution">
    <text evidence="5">The sequence shown here is derived from an EMBL/GenBank/DDBJ whole genome shotgun (WGS) entry which is preliminary data.</text>
</comment>
<dbReference type="PROSITE" id="PS51318">
    <property type="entry name" value="TAT"/>
    <property type="match status" value="1"/>
</dbReference>
<gene>
    <name evidence="5" type="ORF">QWZ18_28855</name>
</gene>
<dbReference type="GO" id="GO:0016787">
    <property type="term" value="F:hydrolase activity"/>
    <property type="evidence" value="ECO:0007669"/>
    <property type="project" value="UniProtKB-KW"/>
</dbReference>
<dbReference type="PANTHER" id="PTHR42796:SF4">
    <property type="entry name" value="FUMARYLACETOACETATE HYDROLASE DOMAIN-CONTAINING PROTEIN 2A"/>
    <property type="match status" value="1"/>
</dbReference>
<dbReference type="Pfam" id="PF01557">
    <property type="entry name" value="FAA_hydrolase"/>
    <property type="match status" value="1"/>
</dbReference>
<dbReference type="InterPro" id="IPR051121">
    <property type="entry name" value="FAH"/>
</dbReference>
<dbReference type="InterPro" id="IPR006311">
    <property type="entry name" value="TAT_signal"/>
</dbReference>
<keyword evidence="2" id="KW-0479">Metal-binding</keyword>
<reference evidence="6" key="1">
    <citation type="journal article" date="2019" name="Int. J. Syst. Evol. Microbiol.">
        <title>The Global Catalogue of Microorganisms (GCM) 10K type strain sequencing project: providing services to taxonomists for standard genome sequencing and annotation.</title>
        <authorList>
            <consortium name="The Broad Institute Genomics Platform"/>
            <consortium name="The Broad Institute Genome Sequencing Center for Infectious Disease"/>
            <person name="Wu L."/>
            <person name="Ma J."/>
        </authorList>
    </citation>
    <scope>NUCLEOTIDE SEQUENCE [LARGE SCALE GENOMIC DNA]</scope>
    <source>
        <strain evidence="6">CECT 7806</strain>
    </source>
</reference>
<proteinExistence type="inferred from homology"/>
<name>A0ABT8AYT2_9HYPH</name>